<dbReference type="GO" id="GO:0032981">
    <property type="term" value="P:mitochondrial respiratory chain complex I assembly"/>
    <property type="evidence" value="ECO:0007669"/>
    <property type="project" value="TreeGrafter"/>
</dbReference>
<evidence type="ECO:0000256" key="2">
    <source>
        <dbReference type="SAM" id="MobiDB-lite"/>
    </source>
</evidence>
<dbReference type="OrthoDB" id="10255576at2759"/>
<feature type="compositionally biased region" description="Basic and acidic residues" evidence="2">
    <location>
        <begin position="106"/>
        <end position="120"/>
    </location>
</feature>
<dbReference type="GO" id="GO:0045271">
    <property type="term" value="C:respiratory chain complex I"/>
    <property type="evidence" value="ECO:0007669"/>
    <property type="project" value="InterPro"/>
</dbReference>
<sequence length="144" mass="16681">MPAERNVLAILFRNFLKSITPNRPSGNLVGSDHFGNKYYEAPADPSRGKRHPRRWIDPAGQQFDQEMPAEWEAWLRRRRAQPPTDDEVARNRAIMELKKINAAKLAEQRGEVSEPAKPERPSAFPVWEEYEVEPGQKNSKYKIK</sequence>
<dbReference type="PANTHER" id="PTHR32470">
    <property type="entry name" value="ADH DEHYDROGENASE [UBIQUINONE] 1 ALPHA SUBCOMPLEX ASSEMBLY FACTOR 2"/>
    <property type="match status" value="1"/>
</dbReference>
<feature type="region of interest" description="Disordered" evidence="2">
    <location>
        <begin position="34"/>
        <end position="62"/>
    </location>
</feature>
<organism evidence="3 4">
    <name type="scientific">Amphibalanus amphitrite</name>
    <name type="common">Striped barnacle</name>
    <name type="synonym">Balanus amphitrite</name>
    <dbReference type="NCBI Taxonomy" id="1232801"/>
    <lineage>
        <taxon>Eukaryota</taxon>
        <taxon>Metazoa</taxon>
        <taxon>Ecdysozoa</taxon>
        <taxon>Arthropoda</taxon>
        <taxon>Crustacea</taxon>
        <taxon>Multicrustacea</taxon>
        <taxon>Cirripedia</taxon>
        <taxon>Thoracica</taxon>
        <taxon>Thoracicalcarea</taxon>
        <taxon>Balanomorpha</taxon>
        <taxon>Balanoidea</taxon>
        <taxon>Balanidae</taxon>
        <taxon>Amphibalaninae</taxon>
        <taxon>Amphibalanus</taxon>
    </lineage>
</organism>
<protein>
    <submittedName>
        <fullName evidence="3">NADH dehydrogenase [ubiquinone] 1 alpha subcomplex assembly factor 2</fullName>
    </submittedName>
</protein>
<name>A0A6A4W711_AMPAM</name>
<comment type="caution">
    <text evidence="3">The sequence shown here is derived from an EMBL/GenBank/DDBJ whole genome shotgun (WGS) entry which is preliminary data.</text>
</comment>
<keyword evidence="4" id="KW-1185">Reference proteome</keyword>
<reference evidence="3 4" key="1">
    <citation type="submission" date="2019-07" db="EMBL/GenBank/DDBJ databases">
        <title>Draft genome assembly of a fouling barnacle, Amphibalanus amphitrite (Darwin, 1854): The first reference genome for Thecostraca.</title>
        <authorList>
            <person name="Kim W."/>
        </authorList>
    </citation>
    <scope>NUCLEOTIDE SEQUENCE [LARGE SCALE GENOMIC DNA]</scope>
    <source>
        <strain evidence="3">SNU_AA5</strain>
        <tissue evidence="3">Soma without cirri and trophi</tissue>
    </source>
</reference>
<dbReference type="InterPro" id="IPR007763">
    <property type="entry name" value="NDUFA12"/>
</dbReference>
<dbReference type="EMBL" id="VIIS01001362">
    <property type="protein sequence ID" value="KAF0299460.1"/>
    <property type="molecule type" value="Genomic_DNA"/>
</dbReference>
<gene>
    <name evidence="3" type="primary">NDUFAF2_0</name>
    <name evidence="3" type="ORF">FJT64_027767</name>
</gene>
<comment type="similarity">
    <text evidence="1">Belongs to the complex I NDUFA12 subunit family.</text>
</comment>
<evidence type="ECO:0000256" key="1">
    <source>
        <dbReference type="ARBA" id="ARBA00007355"/>
    </source>
</evidence>
<dbReference type="GO" id="GO:0005739">
    <property type="term" value="C:mitochondrion"/>
    <property type="evidence" value="ECO:0007669"/>
    <property type="project" value="TreeGrafter"/>
</dbReference>
<evidence type="ECO:0000313" key="3">
    <source>
        <dbReference type="EMBL" id="KAF0299460.1"/>
    </source>
</evidence>
<dbReference type="PANTHER" id="PTHR32470:SF2">
    <property type="entry name" value="NADH DEHYDROGENASE [UBIQUINONE] 1 ALPHA SUBCOMPLEX ASSEMBLY FACTOR 2"/>
    <property type="match status" value="1"/>
</dbReference>
<dbReference type="InterPro" id="IPR052618">
    <property type="entry name" value="ComplexI_NDUFA12"/>
</dbReference>
<proteinExistence type="inferred from homology"/>
<feature type="region of interest" description="Disordered" evidence="2">
    <location>
        <begin position="105"/>
        <end position="144"/>
    </location>
</feature>
<evidence type="ECO:0000313" key="4">
    <source>
        <dbReference type="Proteomes" id="UP000440578"/>
    </source>
</evidence>
<dbReference type="Pfam" id="PF05071">
    <property type="entry name" value="NDUFA12"/>
    <property type="match status" value="1"/>
</dbReference>
<dbReference type="Proteomes" id="UP000440578">
    <property type="component" value="Unassembled WGS sequence"/>
</dbReference>
<dbReference type="AlphaFoldDB" id="A0A6A4W711"/>
<keyword evidence="3" id="KW-0830">Ubiquinone</keyword>
<accession>A0A6A4W711</accession>